<dbReference type="EMBL" id="CP069115">
    <property type="protein sequence ID" value="QSS66279.1"/>
    <property type="molecule type" value="Genomic_DNA"/>
</dbReference>
<evidence type="ECO:0000256" key="9">
    <source>
        <dbReference type="RuleBase" id="RU004453"/>
    </source>
</evidence>
<dbReference type="PANTHER" id="PTHR11177:SF337">
    <property type="entry name" value="CHITINASE"/>
    <property type="match status" value="1"/>
</dbReference>
<protein>
    <recommendedName>
        <fullName evidence="2">chitinase</fullName>
        <ecNumber evidence="2">3.2.1.14</ecNumber>
    </recommendedName>
</protein>
<evidence type="ECO:0000313" key="12">
    <source>
        <dbReference type="Proteomes" id="UP000663671"/>
    </source>
</evidence>
<dbReference type="GO" id="GO:0005576">
    <property type="term" value="C:extracellular region"/>
    <property type="evidence" value="ECO:0007669"/>
    <property type="project" value="TreeGrafter"/>
</dbReference>
<evidence type="ECO:0000256" key="2">
    <source>
        <dbReference type="ARBA" id="ARBA00012729"/>
    </source>
</evidence>
<dbReference type="SMART" id="SM00636">
    <property type="entry name" value="Glyco_18"/>
    <property type="match status" value="1"/>
</dbReference>
<evidence type="ECO:0000256" key="6">
    <source>
        <dbReference type="ARBA" id="ARBA00023295"/>
    </source>
</evidence>
<dbReference type="InterPro" id="IPR011583">
    <property type="entry name" value="Chitinase_II/V-like_cat"/>
</dbReference>
<dbReference type="EC" id="3.2.1.14" evidence="2"/>
<evidence type="ECO:0000256" key="8">
    <source>
        <dbReference type="RuleBase" id="RU000489"/>
    </source>
</evidence>
<sequence>MARFHGPYISSKGEGKMRLFRVPIWLFGVQLAAARFCAYLDQWHSTILPGKEITTGVDCAIMAFANSSLFVESPSGEYTPFPPISEIRGRFANGTKLLIAIGGWGDTAGFSACSKEDASRKQYAKNVAEMVNKHGFDGVDIDWEYPGGNGLDYKETSNSAKKSEIDNFPLFLKEIRNAIGTEKQLSIAVPGRKSDMIAYTPENGPAIWESVDFVNVLFSNKPSTLTTFERMLTVLFKIMTYDLINRRDNVTAHHTSVKGCLETVQNYLDIKLPPEKINLGFAFYAKYFTLDPKANCTSEKPVGCPIVHGEFENGTDAGTSGSVTFEVAEISPPRAPVGVSPNATCGPLNGFRCEDGFCCSSAGYCGCQPNYGKCDGVDTGGSFRRARTNGMTDREQGGRYYVDEQAKLFWTWETTDLIARKFEQIVCAKKLGGVMAWGLGLDSYDWNHLEAVEKGMEGYKGTAGNKTSYR</sequence>
<dbReference type="InterPro" id="IPR001579">
    <property type="entry name" value="Glyco_hydro_18_chit_AS"/>
</dbReference>
<proteinExistence type="inferred from homology"/>
<keyword evidence="7" id="KW-0624">Polysaccharide degradation</keyword>
<evidence type="ECO:0000256" key="5">
    <source>
        <dbReference type="ARBA" id="ARBA00023277"/>
    </source>
</evidence>
<evidence type="ECO:0000256" key="1">
    <source>
        <dbReference type="ARBA" id="ARBA00000822"/>
    </source>
</evidence>
<comment type="catalytic activity">
    <reaction evidence="1">
        <text>Random endo-hydrolysis of N-acetyl-beta-D-glucosaminide (1-&gt;4)-beta-linkages in chitin and chitodextrins.</text>
        <dbReference type="EC" id="3.2.1.14"/>
    </reaction>
</comment>
<dbReference type="CDD" id="cd00598">
    <property type="entry name" value="GH18_chitinase-like"/>
    <property type="match status" value="1"/>
</dbReference>
<dbReference type="OrthoDB" id="73875at2759"/>
<dbReference type="GO" id="GO:0008843">
    <property type="term" value="F:endochitinase activity"/>
    <property type="evidence" value="ECO:0007669"/>
    <property type="project" value="UniProtKB-EC"/>
</dbReference>
<name>A0A8A1MK66_AJECA</name>
<dbReference type="InterPro" id="IPR050314">
    <property type="entry name" value="Glycosyl_Hydrlase_18"/>
</dbReference>
<feature type="domain" description="GH18" evidence="10">
    <location>
        <begin position="34"/>
        <end position="459"/>
    </location>
</feature>
<dbReference type="InterPro" id="IPR017853">
    <property type="entry name" value="GH"/>
</dbReference>
<dbReference type="GO" id="GO:0000272">
    <property type="term" value="P:polysaccharide catabolic process"/>
    <property type="evidence" value="ECO:0007669"/>
    <property type="project" value="UniProtKB-KW"/>
</dbReference>
<accession>A0A8A1MK66</accession>
<dbReference type="PROSITE" id="PS01095">
    <property type="entry name" value="GH18_1"/>
    <property type="match status" value="1"/>
</dbReference>
<keyword evidence="5" id="KW-0119">Carbohydrate metabolism</keyword>
<dbReference type="GO" id="GO:0008061">
    <property type="term" value="F:chitin binding"/>
    <property type="evidence" value="ECO:0007669"/>
    <property type="project" value="InterPro"/>
</dbReference>
<evidence type="ECO:0000256" key="4">
    <source>
        <dbReference type="ARBA" id="ARBA00023024"/>
    </source>
</evidence>
<dbReference type="Proteomes" id="UP000663671">
    <property type="component" value="Chromosome 3"/>
</dbReference>
<dbReference type="Pfam" id="PF00704">
    <property type="entry name" value="Glyco_hydro_18"/>
    <property type="match status" value="2"/>
</dbReference>
<dbReference type="SUPFAM" id="SSF51445">
    <property type="entry name" value="(Trans)glycosidases"/>
    <property type="match status" value="1"/>
</dbReference>
<reference evidence="11" key="1">
    <citation type="submission" date="2021-01" db="EMBL/GenBank/DDBJ databases">
        <title>Chromosome-level genome assembly of a human fungal pathogen reveals clustering of transcriptionally co-regulated genes.</title>
        <authorList>
            <person name="Voorhies M."/>
            <person name="Cohen S."/>
            <person name="Shea T.P."/>
            <person name="Petrus S."/>
            <person name="Munoz J.F."/>
            <person name="Poplawski S."/>
            <person name="Goldman W.E."/>
            <person name="Michael T."/>
            <person name="Cuomo C.A."/>
            <person name="Sil A."/>
            <person name="Beyhan S."/>
        </authorList>
    </citation>
    <scope>NUCLEOTIDE SEQUENCE</scope>
    <source>
        <strain evidence="11">WU24</strain>
    </source>
</reference>
<evidence type="ECO:0000256" key="3">
    <source>
        <dbReference type="ARBA" id="ARBA00022801"/>
    </source>
</evidence>
<dbReference type="AlphaFoldDB" id="A0A8A1MK66"/>
<evidence type="ECO:0000259" key="10">
    <source>
        <dbReference type="PROSITE" id="PS51910"/>
    </source>
</evidence>
<organism evidence="11 12">
    <name type="scientific">Ajellomyces capsulatus</name>
    <name type="common">Darling's disease fungus</name>
    <name type="synonym">Histoplasma capsulatum</name>
    <dbReference type="NCBI Taxonomy" id="5037"/>
    <lineage>
        <taxon>Eukaryota</taxon>
        <taxon>Fungi</taxon>
        <taxon>Dikarya</taxon>
        <taxon>Ascomycota</taxon>
        <taxon>Pezizomycotina</taxon>
        <taxon>Eurotiomycetes</taxon>
        <taxon>Eurotiomycetidae</taxon>
        <taxon>Onygenales</taxon>
        <taxon>Ajellomycetaceae</taxon>
        <taxon>Histoplasma</taxon>
    </lineage>
</organism>
<evidence type="ECO:0000256" key="7">
    <source>
        <dbReference type="ARBA" id="ARBA00023326"/>
    </source>
</evidence>
<dbReference type="Gene3D" id="3.20.20.80">
    <property type="entry name" value="Glycosidases"/>
    <property type="match status" value="1"/>
</dbReference>
<dbReference type="PANTHER" id="PTHR11177">
    <property type="entry name" value="CHITINASE"/>
    <property type="match status" value="1"/>
</dbReference>
<keyword evidence="6 8" id="KW-0326">Glycosidase</keyword>
<evidence type="ECO:0000313" key="11">
    <source>
        <dbReference type="EMBL" id="QSS66279.1"/>
    </source>
</evidence>
<gene>
    <name evidence="11" type="ORF">I7I51_07136</name>
</gene>
<comment type="similarity">
    <text evidence="9">Belongs to the glycosyl hydrolase 18 family.</text>
</comment>
<keyword evidence="3 8" id="KW-0378">Hydrolase</keyword>
<keyword evidence="4" id="KW-0146">Chitin degradation</keyword>
<dbReference type="VEuPathDB" id="FungiDB:I7I51_07136"/>
<dbReference type="InterPro" id="IPR001223">
    <property type="entry name" value="Glyco_hydro18_cat"/>
</dbReference>
<dbReference type="PROSITE" id="PS51910">
    <property type="entry name" value="GH18_2"/>
    <property type="match status" value="1"/>
</dbReference>
<dbReference type="GO" id="GO:0006032">
    <property type="term" value="P:chitin catabolic process"/>
    <property type="evidence" value="ECO:0007669"/>
    <property type="project" value="UniProtKB-KW"/>
</dbReference>